<dbReference type="EMBL" id="CP001698">
    <property type="protein sequence ID" value="ADN02757.1"/>
    <property type="molecule type" value="Genomic_DNA"/>
</dbReference>
<dbReference type="Pfam" id="PF01841">
    <property type="entry name" value="Transglut_core"/>
    <property type="match status" value="1"/>
</dbReference>
<accession>E0RPH5</accession>
<dbReference type="InterPro" id="IPR014756">
    <property type="entry name" value="Ig_E-set"/>
</dbReference>
<feature type="domain" description="Transglutaminase-like" evidence="1">
    <location>
        <begin position="381"/>
        <end position="443"/>
    </location>
</feature>
<evidence type="ECO:0000313" key="2">
    <source>
        <dbReference type="EMBL" id="ADN02757.1"/>
    </source>
</evidence>
<reference evidence="2 3" key="2">
    <citation type="journal article" date="2010" name="J. Bacteriol.">
        <title>Genome sequence of the polysaccharide-degrading, thermophilic anaerobe Spirochaeta thermophila DSM 6192.</title>
        <authorList>
            <person name="Angelov A."/>
            <person name="Liebl S."/>
            <person name="Ballschmiter M."/>
            <person name="Bomeke M."/>
            <person name="Lehmann R."/>
            <person name="Liesegang H."/>
            <person name="Daniel R."/>
            <person name="Liebl W."/>
        </authorList>
    </citation>
    <scope>NUCLEOTIDE SEQUENCE [LARGE SCALE GENOMIC DNA]</scope>
    <source>
        <strain evidence="3">ATCC 49972 / DSM 6192 / RI 19.B1</strain>
    </source>
</reference>
<sequence length="523" mass="57097">MLRSFAVFSIAVTLGAVFMWVVDALPPRIVRVVPEVASPGEVVRIVGRGFGGEPGKVWVGGRQILRRNVRSWSPRAVEVVLPRDVESGFVVVEARDGSRSNGALFAVKEEIPVVYEESASPVLSEAEPARVRIGELVRVSGGGLSRLREGGRVFVTWAGRAAVQGEASRFLPVPTDQVISWTDEEVVFRMPEGAAGGEVFLARGEERSSGVFVEVDTAPGRREYGDAVTYALTFRTTVEGVRFQPAGVVVAWLPRVLRTHWQRNIRDVEETPPAFFQNDRRLAFRFSSGPGVLIAERAVVCDVYPVWIEDVDPHLSFSEAEVSSYEAYTRPSGAIDAGDERLGGLFEELTGTAYERLWRLFTWVRDVVGYDPGGPGEPAQVLAAGRGSSLGKARLLAELGRMAGLPVRLVGGVLLEGRGDLGWYYWVEAALPGMGWVPVDPTAIQRVVRIPEGYRGQDEMFFLGGISAQHLLLFREGASTERLVPGGEAALSEEAPALWGASHEWRGVSFDRISYSVEVVGVY</sequence>
<protein>
    <recommendedName>
        <fullName evidence="1">Transglutaminase-like domain-containing protein</fullName>
    </recommendedName>
</protein>
<dbReference type="SUPFAM" id="SSF54001">
    <property type="entry name" value="Cysteine proteinases"/>
    <property type="match status" value="1"/>
</dbReference>
<evidence type="ECO:0000313" key="3">
    <source>
        <dbReference type="Proteomes" id="UP000001296"/>
    </source>
</evidence>
<dbReference type="InterPro" id="IPR002931">
    <property type="entry name" value="Transglutaminase-like"/>
</dbReference>
<dbReference type="Gene3D" id="2.60.40.10">
    <property type="entry name" value="Immunoglobulins"/>
    <property type="match status" value="2"/>
</dbReference>
<dbReference type="InterPro" id="IPR013783">
    <property type="entry name" value="Ig-like_fold"/>
</dbReference>
<dbReference type="InterPro" id="IPR038765">
    <property type="entry name" value="Papain-like_cys_pep_sf"/>
</dbReference>
<dbReference type="HOGENOM" id="CLU_492500_0_0_12"/>
<dbReference type="Gene3D" id="3.10.620.30">
    <property type="match status" value="1"/>
</dbReference>
<dbReference type="KEGG" id="sta:STHERM_c18220"/>
<dbReference type="Proteomes" id="UP000001296">
    <property type="component" value="Chromosome"/>
</dbReference>
<reference key="1">
    <citation type="submission" date="2009-08" db="EMBL/GenBank/DDBJ databases">
        <title>The genome sequence of Spirochaeta thermophila DSM6192.</title>
        <authorList>
            <person name="Angelov A."/>
            <person name="Mientus M."/>
            <person name="Wittenberg S."/>
            <person name="Lehmann R."/>
            <person name="Liesegang H."/>
            <person name="Daniel R."/>
            <person name="Liebl W."/>
        </authorList>
    </citation>
    <scope>NUCLEOTIDE SEQUENCE</scope>
    <source>
        <strain>DSM 6192</strain>
    </source>
</reference>
<dbReference type="eggNOG" id="COG1305">
    <property type="taxonomic scope" value="Bacteria"/>
</dbReference>
<dbReference type="AlphaFoldDB" id="E0RPH5"/>
<dbReference type="RefSeq" id="WP_013314596.1">
    <property type="nucleotide sequence ID" value="NC_014484.1"/>
</dbReference>
<gene>
    <name evidence="2" type="ordered locus">STHERM_c18220</name>
</gene>
<dbReference type="PANTHER" id="PTHR33490">
    <property type="entry name" value="BLR5614 PROTEIN-RELATED"/>
    <property type="match status" value="1"/>
</dbReference>
<proteinExistence type="predicted"/>
<dbReference type="PaxDb" id="665571-STHERM_c18220"/>
<dbReference type="SUPFAM" id="SSF81296">
    <property type="entry name" value="E set domains"/>
    <property type="match status" value="1"/>
</dbReference>
<organism evidence="2 3">
    <name type="scientific">Winmispira thermophila (strain ATCC 49972 / DSM 6192 / RI 19.B1)</name>
    <name type="common">Spirochaeta thermophila</name>
    <dbReference type="NCBI Taxonomy" id="665571"/>
    <lineage>
        <taxon>Bacteria</taxon>
        <taxon>Pseudomonadati</taxon>
        <taxon>Spirochaetota</taxon>
        <taxon>Spirochaetia</taxon>
        <taxon>Winmispirales</taxon>
        <taxon>Winmispiraceae</taxon>
        <taxon>Winmispira</taxon>
    </lineage>
</organism>
<dbReference type="SMART" id="SM00460">
    <property type="entry name" value="TGc"/>
    <property type="match status" value="1"/>
</dbReference>
<evidence type="ECO:0000259" key="1">
    <source>
        <dbReference type="SMART" id="SM00460"/>
    </source>
</evidence>
<name>E0RPH5_WINT6</name>